<organism evidence="1 2">
    <name type="scientific">Rhabdonatronobacter sediminivivens</name>
    <dbReference type="NCBI Taxonomy" id="2743469"/>
    <lineage>
        <taxon>Bacteria</taxon>
        <taxon>Pseudomonadati</taxon>
        <taxon>Pseudomonadota</taxon>
        <taxon>Alphaproteobacteria</taxon>
        <taxon>Rhodobacterales</taxon>
        <taxon>Paracoccaceae</taxon>
        <taxon>Rhabdonatronobacter</taxon>
    </lineage>
</organism>
<evidence type="ECO:0000313" key="2">
    <source>
        <dbReference type="Proteomes" id="UP000529417"/>
    </source>
</evidence>
<dbReference type="InterPro" id="IPR045516">
    <property type="entry name" value="DUF6477"/>
</dbReference>
<reference evidence="1 2" key="1">
    <citation type="journal article" date="2000" name="Arch. Microbiol.">
        <title>Rhodobaca bogoriensis gen. nov. and sp. nov., an alkaliphilic purple nonsulfur bacterium from African Rift Valley soda lakes.</title>
        <authorList>
            <person name="Milford A.D."/>
            <person name="Achenbach L.A."/>
            <person name="Jung D.O."/>
            <person name="Madigan M.T."/>
        </authorList>
    </citation>
    <scope>NUCLEOTIDE SEQUENCE [LARGE SCALE GENOMIC DNA]</scope>
    <source>
        <strain evidence="1 2">2376</strain>
    </source>
</reference>
<name>A0A7Z0I025_9RHOB</name>
<dbReference type="AlphaFoldDB" id="A0A7Z0I025"/>
<protein>
    <submittedName>
        <fullName evidence="1">Uncharacterized protein</fullName>
    </submittedName>
</protein>
<proteinExistence type="predicted"/>
<dbReference type="Proteomes" id="UP000529417">
    <property type="component" value="Unassembled WGS sequence"/>
</dbReference>
<comment type="caution">
    <text evidence="1">The sequence shown here is derived from an EMBL/GenBank/DDBJ whole genome shotgun (WGS) entry which is preliminary data.</text>
</comment>
<evidence type="ECO:0000313" key="1">
    <source>
        <dbReference type="EMBL" id="NYS25049.1"/>
    </source>
</evidence>
<dbReference type="RefSeq" id="WP_179905754.1">
    <property type="nucleotide sequence ID" value="NZ_JACBXS010000014.1"/>
</dbReference>
<sequence>MRHPLEQFRKLKRPGLLVSAARFAQQSYQREVTLRAALRGYHDGPTPGPAEALILLLQVEDRLEQMRQSHDAAWSAARHVAVLSALMAEAQALHHQPAVSAVPGGTAAAC</sequence>
<accession>A0A7Z0I025</accession>
<keyword evidence="2" id="KW-1185">Reference proteome</keyword>
<dbReference type="Pfam" id="PF20083">
    <property type="entry name" value="DUF6477"/>
    <property type="match status" value="1"/>
</dbReference>
<dbReference type="EMBL" id="JACBXS010000014">
    <property type="protein sequence ID" value="NYS25049.1"/>
    <property type="molecule type" value="Genomic_DNA"/>
</dbReference>
<gene>
    <name evidence="1" type="ORF">HUK65_08585</name>
</gene>